<dbReference type="PANTHER" id="PTHR43096">
    <property type="entry name" value="DNAJ HOMOLOG 1, MITOCHONDRIAL-RELATED"/>
    <property type="match status" value="1"/>
</dbReference>
<dbReference type="GeneID" id="54288492"/>
<feature type="compositionally biased region" description="Basic and acidic residues" evidence="1">
    <location>
        <begin position="189"/>
        <end position="206"/>
    </location>
</feature>
<dbReference type="GO" id="GO:0042026">
    <property type="term" value="P:protein refolding"/>
    <property type="evidence" value="ECO:0007669"/>
    <property type="project" value="TreeGrafter"/>
</dbReference>
<dbReference type="SUPFAM" id="SSF46565">
    <property type="entry name" value="Chaperone J-domain"/>
    <property type="match status" value="1"/>
</dbReference>
<evidence type="ECO:0000313" key="3">
    <source>
        <dbReference type="EMBL" id="KAF2014245.1"/>
    </source>
</evidence>
<proteinExistence type="predicted"/>
<reference evidence="3" key="1">
    <citation type="journal article" date="2020" name="Stud. Mycol.">
        <title>101 Dothideomycetes genomes: a test case for predicting lifestyles and emergence of pathogens.</title>
        <authorList>
            <person name="Haridas S."/>
            <person name="Albert R."/>
            <person name="Binder M."/>
            <person name="Bloem J."/>
            <person name="Labutti K."/>
            <person name="Salamov A."/>
            <person name="Andreopoulos B."/>
            <person name="Baker S."/>
            <person name="Barry K."/>
            <person name="Bills G."/>
            <person name="Bluhm B."/>
            <person name="Cannon C."/>
            <person name="Castanera R."/>
            <person name="Culley D."/>
            <person name="Daum C."/>
            <person name="Ezra D."/>
            <person name="Gonzalez J."/>
            <person name="Henrissat B."/>
            <person name="Kuo A."/>
            <person name="Liang C."/>
            <person name="Lipzen A."/>
            <person name="Lutzoni F."/>
            <person name="Magnuson J."/>
            <person name="Mondo S."/>
            <person name="Nolan M."/>
            <person name="Ohm R."/>
            <person name="Pangilinan J."/>
            <person name="Park H.-J."/>
            <person name="Ramirez L."/>
            <person name="Alfaro M."/>
            <person name="Sun H."/>
            <person name="Tritt A."/>
            <person name="Yoshinaga Y."/>
            <person name="Zwiers L.-H."/>
            <person name="Turgeon B."/>
            <person name="Goodwin S."/>
            <person name="Spatafora J."/>
            <person name="Crous P."/>
            <person name="Grigoriev I."/>
        </authorList>
    </citation>
    <scope>NUCLEOTIDE SEQUENCE</scope>
    <source>
        <strain evidence="3">CBS 175.79</strain>
    </source>
</reference>
<dbReference type="Pfam" id="PF00226">
    <property type="entry name" value="DnaJ"/>
    <property type="match status" value="1"/>
</dbReference>
<dbReference type="PROSITE" id="PS50076">
    <property type="entry name" value="DNAJ_2"/>
    <property type="match status" value="1"/>
</dbReference>
<gene>
    <name evidence="3" type="ORF">BU24DRAFT_451353</name>
</gene>
<dbReference type="PANTHER" id="PTHR43096:SF10">
    <property type="entry name" value="CHAPERONE PROTEIN DNAJ A6, CHLOROPLASTIC"/>
    <property type="match status" value="1"/>
</dbReference>
<protein>
    <submittedName>
        <fullName evidence="3">DnaJ-domain-containing protein</fullName>
    </submittedName>
</protein>
<dbReference type="CDD" id="cd06257">
    <property type="entry name" value="DnaJ"/>
    <property type="match status" value="1"/>
</dbReference>
<feature type="region of interest" description="Disordered" evidence="1">
    <location>
        <begin position="260"/>
        <end position="381"/>
    </location>
</feature>
<dbReference type="RefSeq" id="XP_033382584.1">
    <property type="nucleotide sequence ID" value="XM_033531095.1"/>
</dbReference>
<sequence length="381" mass="44797">MAPSAITEDYYQILEVDPTAELALIVRSYKRLALKLHPDRNPKRDATEAFQRLSKAYETLSNEDERRRYDLIYPSIKGKTAESSQHTTEQQYSNFARSPGPLSEATRVAAKVAAIHKSKHERATKWRVMNMTFESSIFELKRVIRRLEQEIKDLESILEAEAADEAYKNSWSAWLLAPIYKTAEDTEEEKDRKDRERQERRIEKDMKERRLYHQKAALATVETSMRTSKNEFDTADSRDDVEIQVLEKALQARMHRFRRERENAGREKLRQQQQEQWGESQREAAEAARRQREHREKWLRQAAEAARQQQAAMRTAQGLREEEYNIRWRRNNGEGKKRQQQSAISTSPQASRPQTHTTSCQHDGWWPKIQGHAECPRCNES</sequence>
<dbReference type="PRINTS" id="PR00625">
    <property type="entry name" value="JDOMAIN"/>
</dbReference>
<dbReference type="InterPro" id="IPR018253">
    <property type="entry name" value="DnaJ_domain_CS"/>
</dbReference>
<accession>A0A6A5XLX8</accession>
<keyword evidence="4" id="KW-1185">Reference proteome</keyword>
<dbReference type="GO" id="GO:0051082">
    <property type="term" value="F:unfolded protein binding"/>
    <property type="evidence" value="ECO:0007669"/>
    <property type="project" value="TreeGrafter"/>
</dbReference>
<organism evidence="3 4">
    <name type="scientific">Aaosphaeria arxii CBS 175.79</name>
    <dbReference type="NCBI Taxonomy" id="1450172"/>
    <lineage>
        <taxon>Eukaryota</taxon>
        <taxon>Fungi</taxon>
        <taxon>Dikarya</taxon>
        <taxon>Ascomycota</taxon>
        <taxon>Pezizomycotina</taxon>
        <taxon>Dothideomycetes</taxon>
        <taxon>Pleosporomycetidae</taxon>
        <taxon>Pleosporales</taxon>
        <taxon>Pleosporales incertae sedis</taxon>
        <taxon>Aaosphaeria</taxon>
    </lineage>
</organism>
<dbReference type="InterPro" id="IPR036869">
    <property type="entry name" value="J_dom_sf"/>
</dbReference>
<feature type="region of interest" description="Disordered" evidence="1">
    <location>
        <begin position="185"/>
        <end position="206"/>
    </location>
</feature>
<dbReference type="AlphaFoldDB" id="A0A6A5XLX8"/>
<dbReference type="InterPro" id="IPR001623">
    <property type="entry name" value="DnaJ_domain"/>
</dbReference>
<dbReference type="PROSITE" id="PS00636">
    <property type="entry name" value="DNAJ_1"/>
    <property type="match status" value="1"/>
</dbReference>
<name>A0A6A5XLX8_9PLEO</name>
<dbReference type="EMBL" id="ML978070">
    <property type="protein sequence ID" value="KAF2014245.1"/>
    <property type="molecule type" value="Genomic_DNA"/>
</dbReference>
<feature type="compositionally biased region" description="Polar residues" evidence="1">
    <location>
        <begin position="340"/>
        <end position="361"/>
    </location>
</feature>
<feature type="compositionally biased region" description="Low complexity" evidence="1">
    <location>
        <begin position="300"/>
        <end position="317"/>
    </location>
</feature>
<evidence type="ECO:0000313" key="4">
    <source>
        <dbReference type="Proteomes" id="UP000799778"/>
    </source>
</evidence>
<dbReference type="SMART" id="SM00271">
    <property type="entry name" value="DnaJ"/>
    <property type="match status" value="1"/>
</dbReference>
<dbReference type="Gene3D" id="1.10.287.110">
    <property type="entry name" value="DnaJ domain"/>
    <property type="match status" value="1"/>
</dbReference>
<evidence type="ECO:0000259" key="2">
    <source>
        <dbReference type="PROSITE" id="PS50076"/>
    </source>
</evidence>
<dbReference type="GO" id="GO:0005737">
    <property type="term" value="C:cytoplasm"/>
    <property type="evidence" value="ECO:0007669"/>
    <property type="project" value="TreeGrafter"/>
</dbReference>
<dbReference type="OrthoDB" id="442087at2759"/>
<feature type="compositionally biased region" description="Basic and acidic residues" evidence="1">
    <location>
        <begin position="260"/>
        <end position="270"/>
    </location>
</feature>
<feature type="compositionally biased region" description="Basic and acidic residues" evidence="1">
    <location>
        <begin position="319"/>
        <end position="337"/>
    </location>
</feature>
<feature type="compositionally biased region" description="Basic and acidic residues" evidence="1">
    <location>
        <begin position="280"/>
        <end position="299"/>
    </location>
</feature>
<evidence type="ECO:0000256" key="1">
    <source>
        <dbReference type="SAM" id="MobiDB-lite"/>
    </source>
</evidence>
<dbReference type="Proteomes" id="UP000799778">
    <property type="component" value="Unassembled WGS sequence"/>
</dbReference>
<feature type="domain" description="J" evidence="2">
    <location>
        <begin position="9"/>
        <end position="73"/>
    </location>
</feature>